<name>A0A6A6XSX4_9PLEO</name>
<dbReference type="PANTHER" id="PTHR28020">
    <property type="entry name" value="YAP1-BINDING PROTEIN 1-RELATED"/>
    <property type="match status" value="1"/>
</dbReference>
<dbReference type="AlphaFoldDB" id="A0A6A6XSX4"/>
<evidence type="ECO:0000256" key="1">
    <source>
        <dbReference type="SAM" id="MobiDB-lite"/>
    </source>
</evidence>
<feature type="region of interest" description="Disordered" evidence="1">
    <location>
        <begin position="99"/>
        <end position="128"/>
    </location>
</feature>
<dbReference type="GO" id="GO:0034599">
    <property type="term" value="P:cellular response to oxidative stress"/>
    <property type="evidence" value="ECO:0007669"/>
    <property type="project" value="InterPro"/>
</dbReference>
<feature type="compositionally biased region" description="Basic and acidic residues" evidence="1">
    <location>
        <begin position="518"/>
        <end position="527"/>
    </location>
</feature>
<sequence>MADADTTLNPLLAALPPATDNLTYLTLIEYNLVEKNLPVLHQVLQDPELTADIGWDLVHLLLPLLPASEQCLQDIAVRGNPREVILKVTEALRLLEFEKPKKDSDDEETDSGDDEPRAPGPNTSPVLPDKTAPPLYVFKFEVLLSLLCTLHRRLKTKYPSRFLSASLQAVLSAYDKSKHHRDELTLSTVKFVKTLSGTKRPHLPPRTSSGNLLKRATEVSEPDPEASKEAPTTDENTLNNRLLQSFITHVTEDYIVSLSSDDDVPGLAWASRLMEKFEPQRIVPNKATYAERFAGEEDLETRSAIMGQLVALAQDLGLSTQDLYKTIMDPESEKQGVSGGEDEPPNSAEEIPLSKTGALFLFAARHVKQELFATAKDNKDAELSIFPEHATLLTNFVGPISQGTLGLEPEGTLDAILSLGLIAIEKNNIGEPKDDEIFAQYLQTVSLISANCPSPSLRYHAHYLASTLLRSHPSDLVRLTFIRDTLEYCPFSNLKASAVGWLKGETLEANIPHAHNHTSSDPEHEPDSEGNTNIFATPVALSTVAPFLFPDLSHSWSSAVEVSESWMQFRTDLGFLLASLNFYYLLLTAKMLHENLDIVGLHKNANVEEGFLVPLKSGVTRFREALKEGGELKETEGEDVGGALGDLGLVEDVVERVERGVKALKF</sequence>
<keyword evidence="3" id="KW-1185">Reference proteome</keyword>
<proteinExistence type="predicted"/>
<dbReference type="Proteomes" id="UP000799757">
    <property type="component" value="Unassembled WGS sequence"/>
</dbReference>
<protein>
    <submittedName>
        <fullName evidence="2">DUF1760-domain-containing protein</fullName>
    </submittedName>
</protein>
<evidence type="ECO:0000313" key="2">
    <source>
        <dbReference type="EMBL" id="KAF2799348.1"/>
    </source>
</evidence>
<accession>A0A6A6XSX4</accession>
<feature type="region of interest" description="Disordered" evidence="1">
    <location>
        <begin position="197"/>
        <end position="237"/>
    </location>
</feature>
<gene>
    <name evidence="2" type="ORF">K505DRAFT_321232</name>
</gene>
<dbReference type="OrthoDB" id="5396786at2759"/>
<feature type="region of interest" description="Disordered" evidence="1">
    <location>
        <begin position="512"/>
        <end position="532"/>
    </location>
</feature>
<dbReference type="GO" id="GO:0005737">
    <property type="term" value="C:cytoplasm"/>
    <property type="evidence" value="ECO:0007669"/>
    <property type="project" value="TreeGrafter"/>
</dbReference>
<organism evidence="2 3">
    <name type="scientific">Melanomma pulvis-pyrius CBS 109.77</name>
    <dbReference type="NCBI Taxonomy" id="1314802"/>
    <lineage>
        <taxon>Eukaryota</taxon>
        <taxon>Fungi</taxon>
        <taxon>Dikarya</taxon>
        <taxon>Ascomycota</taxon>
        <taxon>Pezizomycotina</taxon>
        <taxon>Dothideomycetes</taxon>
        <taxon>Pleosporomycetidae</taxon>
        <taxon>Pleosporales</taxon>
        <taxon>Melanommataceae</taxon>
        <taxon>Melanomma</taxon>
    </lineage>
</organism>
<evidence type="ECO:0000313" key="3">
    <source>
        <dbReference type="Proteomes" id="UP000799757"/>
    </source>
</evidence>
<reference evidence="2" key="1">
    <citation type="journal article" date="2020" name="Stud. Mycol.">
        <title>101 Dothideomycetes genomes: a test case for predicting lifestyles and emergence of pathogens.</title>
        <authorList>
            <person name="Haridas S."/>
            <person name="Albert R."/>
            <person name="Binder M."/>
            <person name="Bloem J."/>
            <person name="Labutti K."/>
            <person name="Salamov A."/>
            <person name="Andreopoulos B."/>
            <person name="Baker S."/>
            <person name="Barry K."/>
            <person name="Bills G."/>
            <person name="Bluhm B."/>
            <person name="Cannon C."/>
            <person name="Castanera R."/>
            <person name="Culley D."/>
            <person name="Daum C."/>
            <person name="Ezra D."/>
            <person name="Gonzalez J."/>
            <person name="Henrissat B."/>
            <person name="Kuo A."/>
            <person name="Liang C."/>
            <person name="Lipzen A."/>
            <person name="Lutzoni F."/>
            <person name="Magnuson J."/>
            <person name="Mondo S."/>
            <person name="Nolan M."/>
            <person name="Ohm R."/>
            <person name="Pangilinan J."/>
            <person name="Park H.-J."/>
            <person name="Ramirez L."/>
            <person name="Alfaro M."/>
            <person name="Sun H."/>
            <person name="Tritt A."/>
            <person name="Yoshinaga Y."/>
            <person name="Zwiers L.-H."/>
            <person name="Turgeon B."/>
            <person name="Goodwin S."/>
            <person name="Spatafora J."/>
            <person name="Crous P."/>
            <person name="Grigoriev I."/>
        </authorList>
    </citation>
    <scope>NUCLEOTIDE SEQUENCE</scope>
    <source>
        <strain evidence="2">CBS 109.77</strain>
    </source>
</reference>
<dbReference type="EMBL" id="MU001766">
    <property type="protein sequence ID" value="KAF2799348.1"/>
    <property type="molecule type" value="Genomic_DNA"/>
</dbReference>
<feature type="region of interest" description="Disordered" evidence="1">
    <location>
        <begin position="331"/>
        <end position="350"/>
    </location>
</feature>
<dbReference type="Pfam" id="PF08568">
    <property type="entry name" value="Kinetochor_Ybp2"/>
    <property type="match status" value="1"/>
</dbReference>
<dbReference type="PANTHER" id="PTHR28020:SF1">
    <property type="entry name" value="YAP1-BINDING PROTEIN 1-RELATED"/>
    <property type="match status" value="1"/>
</dbReference>
<dbReference type="InterPro" id="IPR040347">
    <property type="entry name" value="YBP1/2"/>
</dbReference>
<dbReference type="InterPro" id="IPR013877">
    <property type="entry name" value="YAP-bd/ALF4/Glomulin"/>
</dbReference>